<dbReference type="Pfam" id="PF00512">
    <property type="entry name" value="HisKA"/>
    <property type="match status" value="1"/>
</dbReference>
<feature type="compositionally biased region" description="Basic and acidic residues" evidence="3">
    <location>
        <begin position="8"/>
        <end position="21"/>
    </location>
</feature>
<dbReference type="CDD" id="cd00082">
    <property type="entry name" value="HisKA"/>
    <property type="match status" value="1"/>
</dbReference>
<dbReference type="Gene3D" id="3.40.50.2300">
    <property type="match status" value="1"/>
</dbReference>
<evidence type="ECO:0000313" key="7">
    <source>
        <dbReference type="Proteomes" id="UP000251714"/>
    </source>
</evidence>
<organism evidence="6 7">
    <name type="scientific">Gibberella intermedia</name>
    <name type="common">Bulb rot disease fungus</name>
    <name type="synonym">Fusarium proliferatum</name>
    <dbReference type="NCBI Taxonomy" id="948311"/>
    <lineage>
        <taxon>Eukaryota</taxon>
        <taxon>Fungi</taxon>
        <taxon>Dikarya</taxon>
        <taxon>Ascomycota</taxon>
        <taxon>Pezizomycotina</taxon>
        <taxon>Sordariomycetes</taxon>
        <taxon>Hypocreomycetidae</taxon>
        <taxon>Hypocreales</taxon>
        <taxon>Nectriaceae</taxon>
        <taxon>Fusarium</taxon>
        <taxon>Fusarium fujikuroi species complex</taxon>
    </lineage>
</organism>
<dbReference type="InterPro" id="IPR003661">
    <property type="entry name" value="HisK_dim/P_dom"/>
</dbReference>
<dbReference type="SUPFAM" id="SSF55874">
    <property type="entry name" value="ATPase domain of HSP90 chaperone/DNA topoisomerase II/histidine kinase"/>
    <property type="match status" value="1"/>
</dbReference>
<dbReference type="GO" id="GO:0000155">
    <property type="term" value="F:phosphorelay sensor kinase activity"/>
    <property type="evidence" value="ECO:0007669"/>
    <property type="project" value="InterPro"/>
</dbReference>
<dbReference type="Pfam" id="PF02518">
    <property type="entry name" value="HATPase_c"/>
    <property type="match status" value="1"/>
</dbReference>
<dbReference type="InterPro" id="IPR003594">
    <property type="entry name" value="HATPase_dom"/>
</dbReference>
<feature type="region of interest" description="Disordered" evidence="3">
    <location>
        <begin position="1"/>
        <end position="21"/>
    </location>
</feature>
<dbReference type="Gene3D" id="3.30.565.10">
    <property type="entry name" value="Histidine kinase-like ATPase, C-terminal domain"/>
    <property type="match status" value="1"/>
</dbReference>
<dbReference type="SUPFAM" id="SSF55781">
    <property type="entry name" value="GAF domain-like"/>
    <property type="match status" value="1"/>
</dbReference>
<dbReference type="InterPro" id="IPR029016">
    <property type="entry name" value="GAF-like_dom_sf"/>
</dbReference>
<dbReference type="EMBL" id="PKMI01000021">
    <property type="protein sequence ID" value="RBA15784.1"/>
    <property type="molecule type" value="Genomic_DNA"/>
</dbReference>
<dbReference type="InterPro" id="IPR001789">
    <property type="entry name" value="Sig_transdc_resp-reg_receiver"/>
</dbReference>
<evidence type="ECO:0000256" key="1">
    <source>
        <dbReference type="ARBA" id="ARBA00022553"/>
    </source>
</evidence>
<dbReference type="SUPFAM" id="SSF47384">
    <property type="entry name" value="Homodimeric domain of signal transducing histidine kinase"/>
    <property type="match status" value="1"/>
</dbReference>
<evidence type="ECO:0000256" key="2">
    <source>
        <dbReference type="PROSITE-ProRule" id="PRU00169"/>
    </source>
</evidence>
<dbReference type="InterPro" id="IPR036097">
    <property type="entry name" value="HisK_dim/P_sf"/>
</dbReference>
<keyword evidence="1 2" id="KW-0597">Phosphoprotein</keyword>
<feature type="region of interest" description="Disordered" evidence="3">
    <location>
        <begin position="238"/>
        <end position="283"/>
    </location>
</feature>
<dbReference type="PROSITE" id="PS50110">
    <property type="entry name" value="RESPONSE_REGULATORY"/>
    <property type="match status" value="1"/>
</dbReference>
<accession>A0A365N4P5</accession>
<dbReference type="Pfam" id="PF00072">
    <property type="entry name" value="Response_reg"/>
    <property type="match status" value="1"/>
</dbReference>
<dbReference type="SMART" id="SM00387">
    <property type="entry name" value="HATPase_c"/>
    <property type="match status" value="1"/>
</dbReference>
<dbReference type="Gene3D" id="1.10.287.130">
    <property type="match status" value="1"/>
</dbReference>
<name>A0A365N4P5_GIBIN</name>
<dbReference type="PANTHER" id="PTHR43719:SF69">
    <property type="entry name" value="HISTIDINE KINASE G7"/>
    <property type="match status" value="1"/>
</dbReference>
<feature type="compositionally biased region" description="Basic and acidic residues" evidence="3">
    <location>
        <begin position="243"/>
        <end position="259"/>
    </location>
</feature>
<dbReference type="SUPFAM" id="SSF52172">
    <property type="entry name" value="CheY-like"/>
    <property type="match status" value="1"/>
</dbReference>
<proteinExistence type="predicted"/>
<dbReference type="PROSITE" id="PS50109">
    <property type="entry name" value="HIS_KIN"/>
    <property type="match status" value="1"/>
</dbReference>
<evidence type="ECO:0000313" key="6">
    <source>
        <dbReference type="EMBL" id="RBA15784.1"/>
    </source>
</evidence>
<dbReference type="Gene3D" id="3.30.450.40">
    <property type="match status" value="1"/>
</dbReference>
<evidence type="ECO:0000259" key="4">
    <source>
        <dbReference type="PROSITE" id="PS50109"/>
    </source>
</evidence>
<feature type="modified residue" description="4-aspartylphosphate" evidence="2">
    <location>
        <position position="1043"/>
    </location>
</feature>
<feature type="domain" description="Histidine kinase" evidence="4">
    <location>
        <begin position="511"/>
        <end position="799"/>
    </location>
</feature>
<dbReference type="SMART" id="SM00388">
    <property type="entry name" value="HisKA"/>
    <property type="match status" value="1"/>
</dbReference>
<dbReference type="SMART" id="SM00448">
    <property type="entry name" value="REC"/>
    <property type="match status" value="1"/>
</dbReference>
<reference evidence="6 7" key="1">
    <citation type="submission" date="2017-12" db="EMBL/GenBank/DDBJ databases">
        <title>Genome sequence of the mycotoxigenic crop pathogen Fusarium proliferatum, strain ITEM 2341 from Date Palm.</title>
        <authorList>
            <person name="Almiman B.F."/>
            <person name="Shittu T.A."/>
            <person name="Muthumeenakshi S."/>
            <person name="Baroncelli R."/>
            <person name="Sreenivasaprasada S."/>
        </authorList>
    </citation>
    <scope>NUCLEOTIDE SEQUENCE [LARGE SCALE GENOMIC DNA]</scope>
    <source>
        <strain evidence="6 7">ITEM 2341</strain>
    </source>
</reference>
<evidence type="ECO:0000259" key="5">
    <source>
        <dbReference type="PROSITE" id="PS50110"/>
    </source>
</evidence>
<dbReference type="InterPro" id="IPR036890">
    <property type="entry name" value="HATPase_C_sf"/>
</dbReference>
<dbReference type="InterPro" id="IPR011006">
    <property type="entry name" value="CheY-like_superfamily"/>
</dbReference>
<evidence type="ECO:0008006" key="8">
    <source>
        <dbReference type="Google" id="ProtNLM"/>
    </source>
</evidence>
<dbReference type="InterPro" id="IPR005467">
    <property type="entry name" value="His_kinase_dom"/>
</dbReference>
<gene>
    <name evidence="6" type="ORF">FPRO05_12391</name>
</gene>
<dbReference type="PRINTS" id="PR00344">
    <property type="entry name" value="BCTRLSENSOR"/>
</dbReference>
<protein>
    <recommendedName>
        <fullName evidence="8">Nik-1 protein (Os-1p protein)</fullName>
    </recommendedName>
</protein>
<sequence length="1217" mass="132911">MSGVRDAPMSEDRRENETSRYDELLRTTCKPFSQISAAGSEKSPDSVLTGLAQLATCQTNTERSFVSLFDEISQYIVAEATPSTSLLNSSSLRNSDEDLLLCGTYIPRADGACHYALRAMEETVDASSSQELPVIVVQDLATDPRFASSPNCRPGSFARFYAAVPIRSPRGINIGVLCVMNPTPGGNWTDKHSNVMRGLSQTIMDHLEGNRIKHSLKRSTAMSLGLQRFTERGLHSPVQKSHLGSDLHASETPTQHHNENISFTKSVPPEIPKHQRSDPTSSNPFLIAANIIKEALPADNCAFFSGDSRDLHLVHSPETETQYDFSLNASCLSPGVYSNPIVNDTPTATEFQPSCQLLGSSNALGSNYTKDFSNISQIFLSHMLQKYPEGCIFEFEPQGSSTHDTKSFASVSEEQRLPPSILSKTEQHIYEQRELQKAFNGARYMAFIPIWDPVKGLVSIGGFAWSKALRRESDRDSELPFFRALGILAASEAFQIETLAADKAKSDVLGSISHELRSPLHGITLGLELLNDSGLGAAQQNIAHLIGTCCRTLLDTTEHLLDFTKVNQSLGSDTIDDGRSEESAISTAPSNREQILNKTVHLDQIAEDAVESVYAGHSYQNASIAHIFSPFNSRTSADVSALRRMDSIEAAEAKAIDQRNRPQDGVVSVFLLYDPTLPWSFQTRAGAIRRIIMNLFGNSLKYTSQGFIKVTLSQSQLKDATGGERMIELVVEDTGRGISEDFLRNNVFKPFSQEDQLSTGTGLGLSFVQRMTYQLGGTISISSQVDVGTKVTVSIPMVQGSSSPGSEFAVYAQSPCHGLRAKLAGLPPGHTAALQPESMTFQALMSDLCFERLGMVSDALSEVERLAPDVVVVQDSSTSNISELAQSWPNAPVLVLCNNALVVQRYESAHISAGHTGLCDFVAQPLTPNKLARAVSRAITLWAELEDSPHSTGTIPLPTPSDTVSCSQPPTPAIESPLGGLVPAQDYFQTPQFLLVEDNPINLKMLTHFMRKLQKPYHTAVNGQEAVNAYKETLGQFKCVLMDISMPIMDGLEATRQIRAFERYNGIAASKILAITGLGSESTREEATRSGVDVFMTKPVKLRETTLGVKVPLLEQRSKFQKRKSQQEPNFQSKRCGGLVDDGFEVTMNRKFHCVASTIEQRCQNNPAVKLPADVPIGTFSADAFGAARSQDSTYDFMTHAGDPYYKMNRNGNVAAG</sequence>
<dbReference type="InterPro" id="IPR004358">
    <property type="entry name" value="Sig_transdc_His_kin-like_C"/>
</dbReference>
<feature type="domain" description="Response regulatory" evidence="5">
    <location>
        <begin position="992"/>
        <end position="1113"/>
    </location>
</feature>
<dbReference type="InterPro" id="IPR050956">
    <property type="entry name" value="2C_system_His_kinase"/>
</dbReference>
<dbReference type="CDD" id="cd17546">
    <property type="entry name" value="REC_hyHK_CKI1_RcsC-like"/>
    <property type="match status" value="1"/>
</dbReference>
<dbReference type="PANTHER" id="PTHR43719">
    <property type="entry name" value="TWO-COMPONENT HISTIDINE KINASE"/>
    <property type="match status" value="1"/>
</dbReference>
<comment type="caution">
    <text evidence="6">The sequence shown here is derived from an EMBL/GenBank/DDBJ whole genome shotgun (WGS) entry which is preliminary data.</text>
</comment>
<evidence type="ECO:0000256" key="3">
    <source>
        <dbReference type="SAM" id="MobiDB-lite"/>
    </source>
</evidence>
<dbReference type="AlphaFoldDB" id="A0A365N4P5"/>
<dbReference type="Proteomes" id="UP000251714">
    <property type="component" value="Unassembled WGS sequence"/>
</dbReference>